<keyword evidence="3 9" id="KW-0540">Nuclease</keyword>
<dbReference type="EMBL" id="JAGGKN010000007">
    <property type="protein sequence ID" value="MBP1952992.1"/>
    <property type="molecule type" value="Genomic_DNA"/>
</dbReference>
<evidence type="ECO:0000313" key="11">
    <source>
        <dbReference type="Proteomes" id="UP001519348"/>
    </source>
</evidence>
<comment type="subunit">
    <text evidence="9">Homodimer, forms a heterotetramer with a Cas1 homodimer.</text>
</comment>
<feature type="binding site" evidence="9">
    <location>
        <position position="8"/>
    </location>
    <ligand>
        <name>Mg(2+)</name>
        <dbReference type="ChEBI" id="CHEBI:18420"/>
        <note>catalytic</note>
    </ligand>
</feature>
<evidence type="ECO:0000256" key="5">
    <source>
        <dbReference type="ARBA" id="ARBA00022759"/>
    </source>
</evidence>
<keyword evidence="11" id="KW-1185">Reference proteome</keyword>
<evidence type="ECO:0000256" key="4">
    <source>
        <dbReference type="ARBA" id="ARBA00022723"/>
    </source>
</evidence>
<evidence type="ECO:0000256" key="8">
    <source>
        <dbReference type="ARBA" id="ARBA00023118"/>
    </source>
</evidence>
<evidence type="ECO:0000313" key="10">
    <source>
        <dbReference type="EMBL" id="MBP1952992.1"/>
    </source>
</evidence>
<comment type="similarity">
    <text evidence="2 9">Belongs to the CRISPR-associated endoribonuclease Cas2 protein family.</text>
</comment>
<reference evidence="10 11" key="1">
    <citation type="submission" date="2021-03" db="EMBL/GenBank/DDBJ databases">
        <title>Genomic Encyclopedia of Type Strains, Phase IV (KMG-IV): sequencing the most valuable type-strain genomes for metagenomic binning, comparative biology and taxonomic classification.</title>
        <authorList>
            <person name="Goeker M."/>
        </authorList>
    </citation>
    <scope>NUCLEOTIDE SEQUENCE [LARGE SCALE GENOMIC DNA]</scope>
    <source>
        <strain evidence="10 11">DSM 22420</strain>
    </source>
</reference>
<dbReference type="Proteomes" id="UP001519348">
    <property type="component" value="Unassembled WGS sequence"/>
</dbReference>
<dbReference type="SUPFAM" id="SSF143430">
    <property type="entry name" value="TTP0101/SSO1404-like"/>
    <property type="match status" value="1"/>
</dbReference>
<dbReference type="HAMAP" id="MF_01471">
    <property type="entry name" value="Cas2"/>
    <property type="match status" value="1"/>
</dbReference>
<dbReference type="InterPro" id="IPR019199">
    <property type="entry name" value="Virulence_VapD/CRISPR_Cas2"/>
</dbReference>
<dbReference type="EC" id="3.1.-.-" evidence="9"/>
<proteinExistence type="inferred from homology"/>
<keyword evidence="5 9" id="KW-0255">Endonuclease</keyword>
<keyword evidence="4 9" id="KW-0479">Metal-binding</keyword>
<dbReference type="InterPro" id="IPR021127">
    <property type="entry name" value="CRISPR_associated_Cas2"/>
</dbReference>
<protein>
    <recommendedName>
        <fullName evidence="9">CRISPR-associated endoribonuclease Cas2</fullName>
        <ecNumber evidence="9">3.1.-.-</ecNumber>
    </recommendedName>
</protein>
<keyword evidence="8 9" id="KW-0051">Antiviral defense</keyword>
<comment type="caution">
    <text evidence="10">The sequence shown here is derived from an EMBL/GenBank/DDBJ whole genome shotgun (WGS) entry which is preliminary data.</text>
</comment>
<comment type="cofactor">
    <cofactor evidence="1 9">
        <name>Mg(2+)</name>
        <dbReference type="ChEBI" id="CHEBI:18420"/>
    </cofactor>
</comment>
<dbReference type="RefSeq" id="WP_245203041.1">
    <property type="nucleotide sequence ID" value="NZ_JAGGKN010000007.1"/>
</dbReference>
<name>A0ABS4HPY2_9STAP</name>
<dbReference type="Pfam" id="PF09827">
    <property type="entry name" value="CRISPR_Cas2"/>
    <property type="match status" value="1"/>
</dbReference>
<keyword evidence="7 9" id="KW-0460">Magnesium</keyword>
<comment type="function">
    <text evidence="9">CRISPR (clustered regularly interspaced short palindromic repeat), is an adaptive immune system that provides protection against mobile genetic elements (viruses, transposable elements and conjugative plasmids). CRISPR clusters contain sequences complementary to antecedent mobile elements and target invading nucleic acids. CRISPR clusters are transcribed and processed into CRISPR RNA (crRNA). Functions as a ssRNA-specific endoribonuclease. Involved in the integration of spacer DNA into the CRISPR cassette.</text>
</comment>
<dbReference type="NCBIfam" id="TIGR01573">
    <property type="entry name" value="cas2"/>
    <property type="match status" value="1"/>
</dbReference>
<evidence type="ECO:0000256" key="7">
    <source>
        <dbReference type="ARBA" id="ARBA00022842"/>
    </source>
</evidence>
<sequence>MRLILMFDLPVETSKNRRDYRAFIKYLKTHGYLRLQYSVYSKLVMNRNVLKYHEAKLMANVPPNGKVQTLVVTENQFADMKYLVGEPSEDERVLTSDRVVEL</sequence>
<evidence type="ECO:0000256" key="2">
    <source>
        <dbReference type="ARBA" id="ARBA00009959"/>
    </source>
</evidence>
<organism evidence="10 11">
    <name type="scientific">Jeotgalicoccus aerolatus</name>
    <dbReference type="NCBI Taxonomy" id="709510"/>
    <lineage>
        <taxon>Bacteria</taxon>
        <taxon>Bacillati</taxon>
        <taxon>Bacillota</taxon>
        <taxon>Bacilli</taxon>
        <taxon>Bacillales</taxon>
        <taxon>Staphylococcaceae</taxon>
        <taxon>Jeotgalicoccus</taxon>
    </lineage>
</organism>
<evidence type="ECO:0000256" key="1">
    <source>
        <dbReference type="ARBA" id="ARBA00001946"/>
    </source>
</evidence>
<evidence type="ECO:0000256" key="6">
    <source>
        <dbReference type="ARBA" id="ARBA00022801"/>
    </source>
</evidence>
<accession>A0ABS4HPY2</accession>
<evidence type="ECO:0000256" key="9">
    <source>
        <dbReference type="HAMAP-Rule" id="MF_01471"/>
    </source>
</evidence>
<dbReference type="Gene3D" id="3.30.70.240">
    <property type="match status" value="1"/>
</dbReference>
<gene>
    <name evidence="9" type="primary">cas2</name>
    <name evidence="10" type="ORF">J2Z27_002073</name>
</gene>
<keyword evidence="6 9" id="KW-0378">Hydrolase</keyword>
<evidence type="ECO:0000256" key="3">
    <source>
        <dbReference type="ARBA" id="ARBA00022722"/>
    </source>
</evidence>